<dbReference type="InterPro" id="IPR050103">
    <property type="entry name" value="Class-III_PLP-dep_AT"/>
</dbReference>
<comment type="similarity">
    <text evidence="2 6">Belongs to the class-III pyridoxal-phosphate-dependent aminotransferase family.</text>
</comment>
<dbReference type="PROSITE" id="PS00600">
    <property type="entry name" value="AA_TRANSFER_CLASS_3"/>
    <property type="match status" value="1"/>
</dbReference>
<dbReference type="OrthoDB" id="9801052at2"/>
<keyword evidence="3 7" id="KW-0032">Aminotransferase</keyword>
<dbReference type="Pfam" id="PF00202">
    <property type="entry name" value="Aminotran_3"/>
    <property type="match status" value="1"/>
</dbReference>
<dbReference type="GO" id="GO:0042802">
    <property type="term" value="F:identical protein binding"/>
    <property type="evidence" value="ECO:0007669"/>
    <property type="project" value="TreeGrafter"/>
</dbReference>
<dbReference type="Proteomes" id="UP000294963">
    <property type="component" value="Unassembled WGS sequence"/>
</dbReference>
<dbReference type="CDD" id="cd00610">
    <property type="entry name" value="OAT_like"/>
    <property type="match status" value="1"/>
</dbReference>
<dbReference type="FunFam" id="3.40.640.10:FF:000013">
    <property type="entry name" value="4-aminobutyrate aminotransferase"/>
    <property type="match status" value="1"/>
</dbReference>
<evidence type="ECO:0000256" key="4">
    <source>
        <dbReference type="ARBA" id="ARBA00022679"/>
    </source>
</evidence>
<dbReference type="Gene3D" id="3.90.1150.10">
    <property type="entry name" value="Aspartate Aminotransferase, domain 1"/>
    <property type="match status" value="1"/>
</dbReference>
<comment type="caution">
    <text evidence="7">The sequence shown here is derived from an EMBL/GenBank/DDBJ whole genome shotgun (WGS) entry which is preliminary data.</text>
</comment>
<evidence type="ECO:0000256" key="3">
    <source>
        <dbReference type="ARBA" id="ARBA00022576"/>
    </source>
</evidence>
<comment type="cofactor">
    <cofactor evidence="1">
        <name>pyridoxal 5'-phosphate</name>
        <dbReference type="ChEBI" id="CHEBI:597326"/>
    </cofactor>
</comment>
<reference evidence="7 8" key="1">
    <citation type="submission" date="2019-03" db="EMBL/GenBank/DDBJ databases">
        <title>Genomic analyses of the natural microbiome of Caenorhabditis elegans.</title>
        <authorList>
            <person name="Samuel B."/>
        </authorList>
    </citation>
    <scope>NUCLEOTIDE SEQUENCE [LARGE SCALE GENOMIC DNA]</scope>
    <source>
        <strain evidence="7 8">JUb89</strain>
    </source>
</reference>
<dbReference type="EMBL" id="SLVJ01000013">
    <property type="protein sequence ID" value="TCM66498.1"/>
    <property type="molecule type" value="Genomic_DNA"/>
</dbReference>
<dbReference type="InterPro" id="IPR049704">
    <property type="entry name" value="Aminotrans_3_PPA_site"/>
</dbReference>
<name>A0A4V2R0Y5_ACICA</name>
<dbReference type="PANTHER" id="PTHR11986">
    <property type="entry name" value="AMINOTRANSFERASE CLASS III"/>
    <property type="match status" value="1"/>
</dbReference>
<dbReference type="SUPFAM" id="SSF53383">
    <property type="entry name" value="PLP-dependent transferases"/>
    <property type="match status" value="1"/>
</dbReference>
<dbReference type="Gene3D" id="3.40.640.10">
    <property type="entry name" value="Type I PLP-dependent aspartate aminotransferase-like (Major domain)"/>
    <property type="match status" value="1"/>
</dbReference>
<keyword evidence="8" id="KW-1185">Reference proteome</keyword>
<keyword evidence="5 6" id="KW-0663">Pyridoxal phosphate</keyword>
<gene>
    <name evidence="7" type="ORF">EC844_11398</name>
</gene>
<proteinExistence type="inferred from homology"/>
<dbReference type="GO" id="GO:0030170">
    <property type="term" value="F:pyridoxal phosphate binding"/>
    <property type="evidence" value="ECO:0007669"/>
    <property type="project" value="InterPro"/>
</dbReference>
<dbReference type="InterPro" id="IPR015421">
    <property type="entry name" value="PyrdxlP-dep_Trfase_major"/>
</dbReference>
<evidence type="ECO:0000256" key="6">
    <source>
        <dbReference type="RuleBase" id="RU003560"/>
    </source>
</evidence>
<dbReference type="GO" id="GO:0008483">
    <property type="term" value="F:transaminase activity"/>
    <property type="evidence" value="ECO:0007669"/>
    <property type="project" value="UniProtKB-KW"/>
</dbReference>
<dbReference type="PIRSF" id="PIRSF000521">
    <property type="entry name" value="Transaminase_4ab_Lys_Orn"/>
    <property type="match status" value="1"/>
</dbReference>
<sequence length="420" mass="45286">MNNSQGISKALGLIHPITIQKGLNAEVWDEQGKRYIDFVGGIGVLNFGHCNPSIVTAIQKQAETLTHYAFNAAMHRPYLSFMEKLLKIIPISEPLAGMFTNSGAEATENALKVARIVTKRTAVIAFDGGFHGRTLAAVNLNGKTRPYKDGLGPLPGPVYHIPYPSADNGVTVEQAQAALQRLIQVEVDVEEIAAFIFEPVLGEGGFHIMQPAFAQYLRQFCDQHGILIIADEIQSGFARTGHDFAIRHLGIEPDLMLLGKSIAGGLPLGALVGRAKYMDFPTKGALGGTYSGNPIACAAGLATLDILQSDQFQASVQHYIQCIEQRYAKWQQMQLTPWLGRLTGVGAMRGIELQHPELGAGTAQLAQVMADAREQGLLLMSSGPAKNIIRLLTPLTISPEMLDEGLDILEAVLAKTATAQ</sequence>
<evidence type="ECO:0000256" key="1">
    <source>
        <dbReference type="ARBA" id="ARBA00001933"/>
    </source>
</evidence>
<dbReference type="InterPro" id="IPR015422">
    <property type="entry name" value="PyrdxlP-dep_Trfase_small"/>
</dbReference>
<protein>
    <submittedName>
        <fullName evidence="7">4-aminobutyrate aminotransferase</fullName>
    </submittedName>
</protein>
<organism evidence="7 8">
    <name type="scientific">Acinetobacter calcoaceticus</name>
    <dbReference type="NCBI Taxonomy" id="471"/>
    <lineage>
        <taxon>Bacteria</taxon>
        <taxon>Pseudomonadati</taxon>
        <taxon>Pseudomonadota</taxon>
        <taxon>Gammaproteobacteria</taxon>
        <taxon>Moraxellales</taxon>
        <taxon>Moraxellaceae</taxon>
        <taxon>Acinetobacter</taxon>
        <taxon>Acinetobacter calcoaceticus/baumannii complex</taxon>
    </lineage>
</organism>
<evidence type="ECO:0000313" key="7">
    <source>
        <dbReference type="EMBL" id="TCM66498.1"/>
    </source>
</evidence>
<dbReference type="InterPro" id="IPR005814">
    <property type="entry name" value="Aminotrans_3"/>
</dbReference>
<accession>A0A4V2R0Y5</accession>
<keyword evidence="4 7" id="KW-0808">Transferase</keyword>
<dbReference type="AlphaFoldDB" id="A0A4V2R0Y5"/>
<evidence type="ECO:0000313" key="8">
    <source>
        <dbReference type="Proteomes" id="UP000294963"/>
    </source>
</evidence>
<dbReference type="InterPro" id="IPR015424">
    <property type="entry name" value="PyrdxlP-dep_Trfase"/>
</dbReference>
<evidence type="ECO:0000256" key="5">
    <source>
        <dbReference type="ARBA" id="ARBA00022898"/>
    </source>
</evidence>
<evidence type="ECO:0000256" key="2">
    <source>
        <dbReference type="ARBA" id="ARBA00008954"/>
    </source>
</evidence>